<feature type="transmembrane region" description="Helical" evidence="5">
    <location>
        <begin position="120"/>
        <end position="140"/>
    </location>
</feature>
<comment type="subcellular location">
    <subcellularLocation>
        <location evidence="1">Membrane</location>
        <topology evidence="1">Multi-pass membrane protein</topology>
    </subcellularLocation>
</comment>
<evidence type="ECO:0000256" key="2">
    <source>
        <dbReference type="ARBA" id="ARBA00022692"/>
    </source>
</evidence>
<evidence type="ECO:0000256" key="5">
    <source>
        <dbReference type="SAM" id="Phobius"/>
    </source>
</evidence>
<keyword evidence="3 5" id="KW-1133">Transmembrane helix</keyword>
<evidence type="ECO:0000256" key="4">
    <source>
        <dbReference type="ARBA" id="ARBA00023136"/>
    </source>
</evidence>
<keyword evidence="4 5" id="KW-0472">Membrane</keyword>
<protein>
    <recommendedName>
        <fullName evidence="6">O-antigen ligase-related domain-containing protein</fullName>
    </recommendedName>
</protein>
<sequence length="509" mass="58766">MMQKHKIIWGLLISILFVVVSTSIFSISHYRFFDQKRIVQSAVLVLSSLIFLTFLYENKLVGLNKFVKTGFPVFLCLLITSAILSPLGTWAFLEIGWYLLLTELLILCAYFFIVEKEKFIKTLLFGLIALCVLYSSRVFADYLVGTIKDEWTTWPEQLNVRYFYKGQDITPNGFLGFGHVRFFNHLQTWSLPLLVYAYLYFKNNLIPGLKYLLLFFIASWWMLVFAADARGTILSSIISIIVILLLFRKKAISFFKTYSTTALAGLMLYVILFLLPKESSREILTRFGDSGRLEVWVFSLEQIVQNPWLGLGPMHFSYMGINPPWSTPHNFILQSASEWGIPAITIFIGFSVYAYFHFLKQSQSISKRDQNVTAINWRIALVASITAALVHSMFSGIFNSQLSQLLGVIILGAAFGDYFLNSNKKLFQTRKKISWSVYPLIILLFINTSFVAYKVISDIPHLSERQTDYMEKYRSLTLYPRFWNQGMIYEKDNDIKNEGEGKYLDGRDE</sequence>
<gene>
    <name evidence="7" type="ORF">G3570_06970</name>
</gene>
<feature type="transmembrane region" description="Helical" evidence="5">
    <location>
        <begin position="208"/>
        <end position="225"/>
    </location>
</feature>
<feature type="transmembrane region" description="Helical" evidence="5">
    <location>
        <begin position="433"/>
        <end position="453"/>
    </location>
</feature>
<feature type="transmembrane region" description="Helical" evidence="5">
    <location>
        <begin position="254"/>
        <end position="275"/>
    </location>
</feature>
<name>A0A6M1SW82_9BACT</name>
<comment type="caution">
    <text evidence="7">The sequence shown here is derived from an EMBL/GenBank/DDBJ whole genome shotgun (WGS) entry which is preliminary data.</text>
</comment>
<keyword evidence="8" id="KW-1185">Reference proteome</keyword>
<feature type="transmembrane region" description="Helical" evidence="5">
    <location>
        <begin position="231"/>
        <end position="247"/>
    </location>
</feature>
<accession>A0A6M1SW82</accession>
<evidence type="ECO:0000259" key="6">
    <source>
        <dbReference type="Pfam" id="PF04932"/>
    </source>
</evidence>
<feature type="transmembrane region" description="Helical" evidence="5">
    <location>
        <begin position="404"/>
        <end position="421"/>
    </location>
</feature>
<dbReference type="EMBL" id="JAALLT010000002">
    <property type="protein sequence ID" value="NGP76366.1"/>
    <property type="molecule type" value="Genomic_DNA"/>
</dbReference>
<feature type="transmembrane region" description="Helical" evidence="5">
    <location>
        <begin position="69"/>
        <end position="89"/>
    </location>
</feature>
<dbReference type="AlphaFoldDB" id="A0A6M1SW82"/>
<feature type="transmembrane region" description="Helical" evidence="5">
    <location>
        <begin position="339"/>
        <end position="358"/>
    </location>
</feature>
<dbReference type="RefSeq" id="WP_165140650.1">
    <property type="nucleotide sequence ID" value="NZ_JAALLT010000002.1"/>
</dbReference>
<evidence type="ECO:0000313" key="8">
    <source>
        <dbReference type="Proteomes" id="UP000473278"/>
    </source>
</evidence>
<feature type="transmembrane region" description="Helical" evidence="5">
    <location>
        <begin position="7"/>
        <end position="32"/>
    </location>
</feature>
<feature type="transmembrane region" description="Helical" evidence="5">
    <location>
        <begin position="38"/>
        <end position="57"/>
    </location>
</feature>
<feature type="transmembrane region" description="Helical" evidence="5">
    <location>
        <begin position="95"/>
        <end position="113"/>
    </location>
</feature>
<feature type="transmembrane region" description="Helical" evidence="5">
    <location>
        <begin position="182"/>
        <end position="201"/>
    </location>
</feature>
<evidence type="ECO:0000313" key="7">
    <source>
        <dbReference type="EMBL" id="NGP76366.1"/>
    </source>
</evidence>
<dbReference type="InterPro" id="IPR051533">
    <property type="entry name" value="WaaL-like"/>
</dbReference>
<evidence type="ECO:0000256" key="3">
    <source>
        <dbReference type="ARBA" id="ARBA00022989"/>
    </source>
</evidence>
<dbReference type="PANTHER" id="PTHR37422:SF13">
    <property type="entry name" value="LIPOPOLYSACCHARIDE BIOSYNTHESIS PROTEIN PA4999-RELATED"/>
    <property type="match status" value="1"/>
</dbReference>
<evidence type="ECO:0000256" key="1">
    <source>
        <dbReference type="ARBA" id="ARBA00004141"/>
    </source>
</evidence>
<reference evidence="7 8" key="1">
    <citation type="submission" date="2020-02" db="EMBL/GenBank/DDBJ databases">
        <title>Balneolaceae bacterium YR4-1, complete genome.</title>
        <authorList>
            <person name="Li Y."/>
            <person name="Wu S."/>
        </authorList>
    </citation>
    <scope>NUCLEOTIDE SEQUENCE [LARGE SCALE GENOMIC DNA]</scope>
    <source>
        <strain evidence="7 8">YR4-1</strain>
    </source>
</reference>
<organism evidence="7 8">
    <name type="scientific">Halalkalibaculum roseum</name>
    <dbReference type="NCBI Taxonomy" id="2709311"/>
    <lineage>
        <taxon>Bacteria</taxon>
        <taxon>Pseudomonadati</taxon>
        <taxon>Balneolota</taxon>
        <taxon>Balneolia</taxon>
        <taxon>Balneolales</taxon>
        <taxon>Balneolaceae</taxon>
        <taxon>Halalkalibaculum</taxon>
    </lineage>
</organism>
<feature type="transmembrane region" description="Helical" evidence="5">
    <location>
        <begin position="379"/>
        <end position="398"/>
    </location>
</feature>
<dbReference type="GO" id="GO:0016020">
    <property type="term" value="C:membrane"/>
    <property type="evidence" value="ECO:0007669"/>
    <property type="project" value="UniProtKB-SubCell"/>
</dbReference>
<proteinExistence type="predicted"/>
<keyword evidence="2 5" id="KW-0812">Transmembrane</keyword>
<dbReference type="Pfam" id="PF04932">
    <property type="entry name" value="Wzy_C"/>
    <property type="match status" value="1"/>
</dbReference>
<dbReference type="InterPro" id="IPR007016">
    <property type="entry name" value="O-antigen_ligase-rel_domated"/>
</dbReference>
<dbReference type="PANTHER" id="PTHR37422">
    <property type="entry name" value="TEICHURONIC ACID BIOSYNTHESIS PROTEIN TUAE"/>
    <property type="match status" value="1"/>
</dbReference>
<dbReference type="Proteomes" id="UP000473278">
    <property type="component" value="Unassembled WGS sequence"/>
</dbReference>
<feature type="domain" description="O-antigen ligase-related" evidence="6">
    <location>
        <begin position="219"/>
        <end position="348"/>
    </location>
</feature>